<name>A0A2S7RNN4_ENTMU</name>
<dbReference type="SUPFAM" id="SSF50370">
    <property type="entry name" value="Ricin B-like lectins"/>
    <property type="match status" value="1"/>
</dbReference>
<reference evidence="2 3" key="1">
    <citation type="journal article" date="2018" name="Pathog. Dis.">
        <title>Whole-genome sequencing based characterization of antimicrobial resistance in Enterococcus.</title>
        <authorList>
            <person name="Tyson G."/>
        </authorList>
    </citation>
    <scope>NUCLEOTIDE SEQUENCE [LARGE SCALE GENOMIC DNA]</scope>
    <source>
        <strain evidence="2 3">CVM N55263</strain>
    </source>
</reference>
<comment type="caution">
    <text evidence="2">The sequence shown here is derived from an EMBL/GenBank/DDBJ whole genome shotgun (WGS) entry which is preliminary data.</text>
</comment>
<dbReference type="Gene3D" id="2.80.10.50">
    <property type="match status" value="1"/>
</dbReference>
<dbReference type="InterPro" id="IPR035992">
    <property type="entry name" value="Ricin_B-like_lectins"/>
</dbReference>
<protein>
    <recommendedName>
        <fullName evidence="4">Ricin B lectin domain-containing protein</fullName>
    </recommendedName>
</protein>
<gene>
    <name evidence="2" type="ORF">CUS89_14300</name>
</gene>
<dbReference type="EMBL" id="PUAP01000050">
    <property type="protein sequence ID" value="PQF20794.1"/>
    <property type="molecule type" value="Genomic_DNA"/>
</dbReference>
<dbReference type="Proteomes" id="UP000237934">
    <property type="component" value="Unassembled WGS sequence"/>
</dbReference>
<sequence>MKVMSKLLLGAVVGVSLFAGGNSVAAGSIDDGTDHGGVFDNIPVYVKSYEDKSYALTWSKVANMDEVSMQKTTNDDSQKWVMKYDKATNTYKLQTYSQYFTSTGMQYGYLHSSSGFDVNSDRIVGAIPSSKPVEAQQWKIRHLGMVSGKGNVYRLINNHEQRVLSHRGTLLGDNNYLVTQEFNDASYQTFILTSAR</sequence>
<accession>A0A2S7RNN4</accession>
<organism evidence="2 3">
    <name type="scientific">Enterococcus mundtii</name>
    <dbReference type="NCBI Taxonomy" id="53346"/>
    <lineage>
        <taxon>Bacteria</taxon>
        <taxon>Bacillati</taxon>
        <taxon>Bacillota</taxon>
        <taxon>Bacilli</taxon>
        <taxon>Lactobacillales</taxon>
        <taxon>Enterococcaceae</taxon>
        <taxon>Enterococcus</taxon>
    </lineage>
</organism>
<evidence type="ECO:0000313" key="3">
    <source>
        <dbReference type="Proteomes" id="UP000237934"/>
    </source>
</evidence>
<keyword evidence="1" id="KW-0732">Signal</keyword>
<feature type="chain" id="PRO_5015493485" description="Ricin B lectin domain-containing protein" evidence="1">
    <location>
        <begin position="26"/>
        <end position="196"/>
    </location>
</feature>
<proteinExistence type="predicted"/>
<dbReference type="RefSeq" id="WP_104872619.1">
    <property type="nucleotide sequence ID" value="NZ_PUAP01000050.1"/>
</dbReference>
<evidence type="ECO:0000313" key="2">
    <source>
        <dbReference type="EMBL" id="PQF20794.1"/>
    </source>
</evidence>
<dbReference type="AlphaFoldDB" id="A0A2S7RNN4"/>
<evidence type="ECO:0000256" key="1">
    <source>
        <dbReference type="SAM" id="SignalP"/>
    </source>
</evidence>
<feature type="signal peptide" evidence="1">
    <location>
        <begin position="1"/>
        <end position="25"/>
    </location>
</feature>
<evidence type="ECO:0008006" key="4">
    <source>
        <dbReference type="Google" id="ProtNLM"/>
    </source>
</evidence>